<keyword evidence="10" id="KW-1185">Reference proteome</keyword>
<dbReference type="PROSITE" id="PS00109">
    <property type="entry name" value="PROTEIN_KINASE_TYR"/>
    <property type="match status" value="1"/>
</dbReference>
<name>A0A4Q0XQU1_9BACT</name>
<dbReference type="GO" id="GO:0004674">
    <property type="term" value="F:protein serine/threonine kinase activity"/>
    <property type="evidence" value="ECO:0007669"/>
    <property type="project" value="UniProtKB-KW"/>
</dbReference>
<evidence type="ECO:0000256" key="5">
    <source>
        <dbReference type="ARBA" id="ARBA00022840"/>
    </source>
</evidence>
<keyword evidence="1" id="KW-0723">Serine/threonine-protein kinase</keyword>
<feature type="domain" description="Protein kinase" evidence="7">
    <location>
        <begin position="272"/>
        <end position="533"/>
    </location>
</feature>
<evidence type="ECO:0000256" key="3">
    <source>
        <dbReference type="ARBA" id="ARBA00022741"/>
    </source>
</evidence>
<dbReference type="CDD" id="cd00143">
    <property type="entry name" value="PP2Cc"/>
    <property type="match status" value="1"/>
</dbReference>
<accession>A0A4Q0XQU1</accession>
<reference evidence="9 10" key="1">
    <citation type="submission" date="2017-10" db="EMBL/GenBank/DDBJ databases">
        <title>Genomics of the genus Arcobacter.</title>
        <authorList>
            <person name="Perez-Cataluna A."/>
            <person name="Figueras M.J."/>
        </authorList>
    </citation>
    <scope>NUCLEOTIDE SEQUENCE [LARGE SCALE GENOMIC DNA]</scope>
    <source>
        <strain evidence="9 10">CECT 8987</strain>
    </source>
</reference>
<dbReference type="EMBL" id="PDKN01000004">
    <property type="protein sequence ID" value="RXJ57635.1"/>
    <property type="molecule type" value="Genomic_DNA"/>
</dbReference>
<keyword evidence="3" id="KW-0547">Nucleotide-binding</keyword>
<evidence type="ECO:0000256" key="1">
    <source>
        <dbReference type="ARBA" id="ARBA00022527"/>
    </source>
</evidence>
<protein>
    <submittedName>
        <fullName evidence="9">Protein kinase</fullName>
    </submittedName>
</protein>
<dbReference type="RefSeq" id="WP_128996207.1">
    <property type="nucleotide sequence ID" value="NZ_PDKN01000004.1"/>
</dbReference>
<feature type="transmembrane region" description="Helical" evidence="6">
    <location>
        <begin position="553"/>
        <end position="573"/>
    </location>
</feature>
<keyword evidence="4 9" id="KW-0418">Kinase</keyword>
<comment type="caution">
    <text evidence="9">The sequence shown here is derived from an EMBL/GenBank/DDBJ whole genome shotgun (WGS) entry which is preliminary data.</text>
</comment>
<dbReference type="SMART" id="SM00331">
    <property type="entry name" value="PP2C_SIG"/>
    <property type="match status" value="1"/>
</dbReference>
<evidence type="ECO:0000259" key="8">
    <source>
        <dbReference type="PROSITE" id="PS51746"/>
    </source>
</evidence>
<dbReference type="SMART" id="SM00332">
    <property type="entry name" value="PP2Cc"/>
    <property type="match status" value="1"/>
</dbReference>
<dbReference type="Pfam" id="PF00069">
    <property type="entry name" value="Pkinase"/>
    <property type="match status" value="1"/>
</dbReference>
<gene>
    <name evidence="9" type="ORF">CRV04_07435</name>
</gene>
<dbReference type="GO" id="GO:0005524">
    <property type="term" value="F:ATP binding"/>
    <property type="evidence" value="ECO:0007669"/>
    <property type="project" value="UniProtKB-KW"/>
</dbReference>
<dbReference type="AlphaFoldDB" id="A0A4Q0XQU1"/>
<dbReference type="InterPro" id="IPR001932">
    <property type="entry name" value="PPM-type_phosphatase-like_dom"/>
</dbReference>
<evidence type="ECO:0000259" key="7">
    <source>
        <dbReference type="PROSITE" id="PS50011"/>
    </source>
</evidence>
<dbReference type="InterPro" id="IPR011009">
    <property type="entry name" value="Kinase-like_dom_sf"/>
</dbReference>
<dbReference type="Gene3D" id="3.30.200.20">
    <property type="entry name" value="Phosphorylase Kinase, domain 1"/>
    <property type="match status" value="1"/>
</dbReference>
<proteinExistence type="predicted"/>
<evidence type="ECO:0000256" key="2">
    <source>
        <dbReference type="ARBA" id="ARBA00022679"/>
    </source>
</evidence>
<organism evidence="9 10">
    <name type="scientific">Candidatus Marinarcus aquaticus</name>
    <dbReference type="NCBI Taxonomy" id="2044504"/>
    <lineage>
        <taxon>Bacteria</taxon>
        <taxon>Pseudomonadati</taxon>
        <taxon>Campylobacterota</taxon>
        <taxon>Epsilonproteobacteria</taxon>
        <taxon>Campylobacterales</taxon>
        <taxon>Arcobacteraceae</taxon>
        <taxon>Candidatus Marinarcus</taxon>
    </lineage>
</organism>
<keyword evidence="2" id="KW-0808">Transferase</keyword>
<evidence type="ECO:0000256" key="6">
    <source>
        <dbReference type="SAM" id="Phobius"/>
    </source>
</evidence>
<keyword evidence="6" id="KW-0812">Transmembrane</keyword>
<sequence length="577" mass="66123">MQSSLQITYAAYSNKGVKNINQDFCDIFIPKEPFLTTKGIALCMADGISSSSVSQEASQVSVQSFLEDYYCTSEAWSVKNSVMKVMHATNSWLYAKNRENQYHYEKDSGFVCTFTGLVLKSTTAHLFHVGDIRIYRLRGNSLEQLTTDHRTWISKDKSYLARAMGIDSVIHSDYEAFSLEKGDVFLLMTDGVYEFIELNGLIDMLQASQDDFNDIAKEIIHKAMQNGSDDNLTLQILRVDNLPKKEANEIQNEIYEKPIPEFLNEGDLFDGFEVLSVLHTNSRSHVYLVKEIHSAEKMVLKTPAHTRRDDMAYLESFLLEDWIAKRIDNKHVLKACEIDRPKNYLYILTHHIKGETLTQWMRDNPNPTLQEVRGIVRQIAKGLQAFHSLEMVHQDLRPENILINKDGVVTLLDFGSTKVEGILEIDSFNTQHHLQGTVLYSAPEYFLEEEGTAKSDIFSLAVIIYQMLSGDFPYGTNVAKSTTKSAQNRLKYQPLIYKNIKVPQWFEEALKKALSINVHNRYGLLSEFMHDLEKPNKNLIHHRKPAIMQKDPVLFWQSLAILLGLSHLIVYWLNHAA</sequence>
<dbReference type="SUPFAM" id="SSF56112">
    <property type="entry name" value="Protein kinase-like (PK-like)"/>
    <property type="match status" value="1"/>
</dbReference>
<dbReference type="PROSITE" id="PS50011">
    <property type="entry name" value="PROTEIN_KINASE_DOM"/>
    <property type="match status" value="1"/>
</dbReference>
<keyword evidence="6" id="KW-0472">Membrane</keyword>
<dbReference type="OrthoDB" id="9801841at2"/>
<dbReference type="Gene3D" id="1.10.510.10">
    <property type="entry name" value="Transferase(Phosphotransferase) domain 1"/>
    <property type="match status" value="1"/>
</dbReference>
<evidence type="ECO:0000313" key="10">
    <source>
        <dbReference type="Proteomes" id="UP000290657"/>
    </source>
</evidence>
<evidence type="ECO:0000313" key="9">
    <source>
        <dbReference type="EMBL" id="RXJ57635.1"/>
    </source>
</evidence>
<evidence type="ECO:0000256" key="4">
    <source>
        <dbReference type="ARBA" id="ARBA00022777"/>
    </source>
</evidence>
<dbReference type="CDD" id="cd14014">
    <property type="entry name" value="STKc_PknB_like"/>
    <property type="match status" value="1"/>
</dbReference>
<dbReference type="InterPro" id="IPR000719">
    <property type="entry name" value="Prot_kinase_dom"/>
</dbReference>
<dbReference type="InterPro" id="IPR008266">
    <property type="entry name" value="Tyr_kinase_AS"/>
</dbReference>
<keyword evidence="6" id="KW-1133">Transmembrane helix</keyword>
<dbReference type="PROSITE" id="PS51746">
    <property type="entry name" value="PPM_2"/>
    <property type="match status" value="1"/>
</dbReference>
<dbReference type="Gene3D" id="3.60.40.10">
    <property type="entry name" value="PPM-type phosphatase domain"/>
    <property type="match status" value="1"/>
</dbReference>
<dbReference type="Pfam" id="PF13672">
    <property type="entry name" value="PP2C_2"/>
    <property type="match status" value="1"/>
</dbReference>
<keyword evidence="5" id="KW-0067">ATP-binding</keyword>
<dbReference type="InterPro" id="IPR036457">
    <property type="entry name" value="PPM-type-like_dom_sf"/>
</dbReference>
<feature type="domain" description="PPM-type phosphatase" evidence="8">
    <location>
        <begin position="8"/>
        <end position="239"/>
    </location>
</feature>
<dbReference type="SUPFAM" id="SSF81606">
    <property type="entry name" value="PP2C-like"/>
    <property type="match status" value="1"/>
</dbReference>
<dbReference type="PANTHER" id="PTHR24351">
    <property type="entry name" value="RIBOSOMAL PROTEIN S6 KINASE"/>
    <property type="match status" value="1"/>
</dbReference>
<dbReference type="Proteomes" id="UP000290657">
    <property type="component" value="Unassembled WGS sequence"/>
</dbReference>